<dbReference type="EMBL" id="CP003221">
    <property type="protein sequence ID" value="EGJ50348.1"/>
    <property type="molecule type" value="Genomic_DNA"/>
</dbReference>
<sequence precursor="true">MACRGRGYIFLALGFAFMLLPAMAQADMAEFTDKVVNKTKNVATKVGDGVEKAATKTGEKIERAGAKIQSGASRSSAKVQDGVVRASDKIDGKAQPVQDKLAQNEYVLTRHSELRASPTPRARVHGTFKAGAKVVVDDWSDDKLWGHVRIRHEGRVHDGWVPKASLKKVD</sequence>
<evidence type="ECO:0000313" key="3">
    <source>
        <dbReference type="Proteomes" id="UP000007844"/>
    </source>
</evidence>
<dbReference type="Proteomes" id="UP000007844">
    <property type="component" value="Chromosome"/>
</dbReference>
<organism evidence="2 3">
    <name type="scientific">Desulfocurvibacter africanus subsp. africanus str. Walvis Bay</name>
    <dbReference type="NCBI Taxonomy" id="690850"/>
    <lineage>
        <taxon>Bacteria</taxon>
        <taxon>Pseudomonadati</taxon>
        <taxon>Thermodesulfobacteriota</taxon>
        <taxon>Desulfovibrionia</taxon>
        <taxon>Desulfovibrionales</taxon>
        <taxon>Desulfovibrionaceae</taxon>
        <taxon>Desulfocurvibacter</taxon>
    </lineage>
</organism>
<keyword evidence="3" id="KW-1185">Reference proteome</keyword>
<dbReference type="Gene3D" id="1.10.287.700">
    <property type="entry name" value="Helix hairpin bin"/>
    <property type="match status" value="1"/>
</dbReference>
<dbReference type="KEGG" id="daf:Desaf_2019"/>
<evidence type="ECO:0008006" key="4">
    <source>
        <dbReference type="Google" id="ProtNLM"/>
    </source>
</evidence>
<evidence type="ECO:0000256" key="1">
    <source>
        <dbReference type="SAM" id="SignalP"/>
    </source>
</evidence>
<gene>
    <name evidence="2" type="ORF">Desaf_2019</name>
</gene>
<dbReference type="HOGENOM" id="CLU_1568180_0_0_7"/>
<feature type="chain" id="PRO_5003304765" description="SH3 type 3 domain protein" evidence="1">
    <location>
        <begin position="27"/>
        <end position="170"/>
    </location>
</feature>
<dbReference type="AlphaFoldDB" id="F3Z3H6"/>
<protein>
    <recommendedName>
        <fullName evidence="4">SH3 type 3 domain protein</fullName>
    </recommendedName>
</protein>
<evidence type="ECO:0000313" key="2">
    <source>
        <dbReference type="EMBL" id="EGJ50348.1"/>
    </source>
</evidence>
<name>F3Z3H6_DESAF</name>
<keyword evidence="1" id="KW-0732">Signal</keyword>
<accession>F3Z3H6</accession>
<dbReference type="RefSeq" id="WP_014260094.1">
    <property type="nucleotide sequence ID" value="NC_016629.1"/>
</dbReference>
<reference evidence="2 3" key="1">
    <citation type="journal article" date="2011" name="J. Bacteriol.">
        <title>Genome sequence of the mercury-methylating and pleomorphic Desulfovibrio africanus Strain Walvis Bay.</title>
        <authorList>
            <person name="Brown S.D."/>
            <person name="Wall J.D."/>
            <person name="Kucken A.M."/>
            <person name="Gilmour C.C."/>
            <person name="Podar M."/>
            <person name="Brandt C.C."/>
            <person name="Teshima H."/>
            <person name="Detter J.C."/>
            <person name="Han C.S."/>
            <person name="Land M.L."/>
            <person name="Lucas S."/>
            <person name="Han J."/>
            <person name="Pennacchio L."/>
            <person name="Nolan M."/>
            <person name="Pitluck S."/>
            <person name="Woyke T."/>
            <person name="Goodwin L."/>
            <person name="Palumbo A.V."/>
            <person name="Elias D.A."/>
        </authorList>
    </citation>
    <scope>NUCLEOTIDE SEQUENCE [LARGE SCALE GENOMIC DNA]</scope>
    <source>
        <strain evidence="2 3">Walvis Bay</strain>
    </source>
</reference>
<feature type="signal peptide" evidence="1">
    <location>
        <begin position="1"/>
        <end position="26"/>
    </location>
</feature>
<proteinExistence type="predicted"/>